<dbReference type="RefSeq" id="WP_184521268.1">
    <property type="nucleotide sequence ID" value="NZ_JACIJD010000032.1"/>
</dbReference>
<dbReference type="Gene3D" id="3.40.190.10">
    <property type="entry name" value="Periplasmic binding protein-like II"/>
    <property type="match status" value="1"/>
</dbReference>
<dbReference type="PANTHER" id="PTHR42928:SF5">
    <property type="entry name" value="BLR1237 PROTEIN"/>
    <property type="match status" value="1"/>
</dbReference>
<keyword evidence="2" id="KW-0675">Receptor</keyword>
<evidence type="ECO:0000313" key="2">
    <source>
        <dbReference type="EMBL" id="MBB5696175.1"/>
    </source>
</evidence>
<accession>A0A840Y610</accession>
<dbReference type="InterPro" id="IPR042100">
    <property type="entry name" value="Bug_dom1"/>
</dbReference>
<dbReference type="Gene3D" id="3.40.190.150">
    <property type="entry name" value="Bordetella uptake gene, domain 1"/>
    <property type="match status" value="1"/>
</dbReference>
<organism evidence="2 3">
    <name type="scientific">Muricoccus pecuniae</name>
    <dbReference type="NCBI Taxonomy" id="693023"/>
    <lineage>
        <taxon>Bacteria</taxon>
        <taxon>Pseudomonadati</taxon>
        <taxon>Pseudomonadota</taxon>
        <taxon>Alphaproteobacteria</taxon>
        <taxon>Acetobacterales</taxon>
        <taxon>Roseomonadaceae</taxon>
        <taxon>Muricoccus</taxon>
    </lineage>
</organism>
<sequence>MTSLHRRTVLGLAGALPALSVARAFPDRAITLATGYAPGGSTDIASRILADRLPSILGSGARVVVENRPGAGGIVAAEWLKRQEPDGHTLALVETASHAVIPAAMTGGTRYNPLTDFTVLAIVGTSPLVLTVTNDLPARSVQEVVALLRQGPADRLSYATSGVGTMPHLASEMLALTLNTRFVHVPYRSGGQMMQAIFQKDCQFGMPTLPSAAGPVRDGLVRGVAVTGSRRFPSFPDLPTLEEGGVTGYDLPYWNLIVGPAGMAPALVERLNGALQAALADPAVKARLLTAGLEAWSGPNGPADGRAFLEAEVIRYRRIVERTGVRLEA</sequence>
<keyword evidence="3" id="KW-1185">Reference proteome</keyword>
<dbReference type="PANTHER" id="PTHR42928">
    <property type="entry name" value="TRICARBOXYLATE-BINDING PROTEIN"/>
    <property type="match status" value="1"/>
</dbReference>
<gene>
    <name evidence="2" type="ORF">FHS87_004245</name>
</gene>
<reference evidence="2 3" key="1">
    <citation type="submission" date="2020-08" db="EMBL/GenBank/DDBJ databases">
        <title>Genomic Encyclopedia of Type Strains, Phase IV (KMG-IV): sequencing the most valuable type-strain genomes for metagenomic binning, comparative biology and taxonomic classification.</title>
        <authorList>
            <person name="Goeker M."/>
        </authorList>
    </citation>
    <scope>NUCLEOTIDE SEQUENCE [LARGE SCALE GENOMIC DNA]</scope>
    <source>
        <strain evidence="2 3">DSM 25622</strain>
    </source>
</reference>
<dbReference type="SUPFAM" id="SSF53850">
    <property type="entry name" value="Periplasmic binding protein-like II"/>
    <property type="match status" value="1"/>
</dbReference>
<proteinExistence type="inferred from homology"/>
<name>A0A840Y610_9PROT</name>
<comment type="similarity">
    <text evidence="1">Belongs to the UPF0065 (bug) family.</text>
</comment>
<evidence type="ECO:0000313" key="3">
    <source>
        <dbReference type="Proteomes" id="UP000580654"/>
    </source>
</evidence>
<dbReference type="Pfam" id="PF03401">
    <property type="entry name" value="TctC"/>
    <property type="match status" value="1"/>
</dbReference>
<dbReference type="InterPro" id="IPR005064">
    <property type="entry name" value="BUG"/>
</dbReference>
<dbReference type="PIRSF" id="PIRSF017082">
    <property type="entry name" value="YflP"/>
    <property type="match status" value="1"/>
</dbReference>
<dbReference type="AlphaFoldDB" id="A0A840Y610"/>
<protein>
    <submittedName>
        <fullName evidence="2">Tripartite-type tricarboxylate transporter receptor subunit TctC</fullName>
    </submittedName>
</protein>
<dbReference type="Proteomes" id="UP000580654">
    <property type="component" value="Unassembled WGS sequence"/>
</dbReference>
<evidence type="ECO:0000256" key="1">
    <source>
        <dbReference type="ARBA" id="ARBA00006987"/>
    </source>
</evidence>
<dbReference type="EMBL" id="JACIJD010000032">
    <property type="protein sequence ID" value="MBB5696175.1"/>
    <property type="molecule type" value="Genomic_DNA"/>
</dbReference>
<comment type="caution">
    <text evidence="2">The sequence shown here is derived from an EMBL/GenBank/DDBJ whole genome shotgun (WGS) entry which is preliminary data.</text>
</comment>